<sequence length="443" mass="48403">MSLATPTDAPCPRCQRLVDETARFCRYCGFPLRSVATSPASTTPVSATAVEPIDYEEVVLPAPRRIQLEGEKISLRALEQMVHAGVEWWQMRLQTGEATREEAISSIEELRKALGSVSHQLAQGRETIRITTTLTPARRFPLGCSRCGKGNRVNARYCIACGNPLVANAEKVQPMSQTLRYTVGLLSDVGTRRSVNQDSALVEQFRLRDGTPVICCLVADGMGGAQGGERASALASQTIVNHLRDYSRNVDRSFDGWRDVVRAAIAAANSTIFREAEVKSTLRGMGTTVVVALVIGEKAWIGSVGDSRVYLFNRKGVSEHTQQIAQITVDHTMVARLVDIGELTPEQARTHPRRHVLYRSVGVEATVESDMTEQPLEAGDWLLLCSDGLINELSDEELRDAVFEASSPQACCGSLIAIANSRGARDNVTVVLLSAEERTDQQH</sequence>
<dbReference type="Proteomes" id="UP001428290">
    <property type="component" value="Unassembled WGS sequence"/>
</dbReference>
<evidence type="ECO:0000313" key="3">
    <source>
        <dbReference type="Proteomes" id="UP001428290"/>
    </source>
</evidence>
<dbReference type="RefSeq" id="WP_345721068.1">
    <property type="nucleotide sequence ID" value="NZ_BAABRU010000004.1"/>
</dbReference>
<gene>
    <name evidence="2" type="ORF">Hgul01_01215</name>
</gene>
<dbReference type="SMART" id="SM00331">
    <property type="entry name" value="PP2C_SIG"/>
    <property type="match status" value="1"/>
</dbReference>
<proteinExistence type="predicted"/>
<accession>A0ABP9WW42</accession>
<dbReference type="PANTHER" id="PTHR47992">
    <property type="entry name" value="PROTEIN PHOSPHATASE"/>
    <property type="match status" value="1"/>
</dbReference>
<dbReference type="InterPro" id="IPR036457">
    <property type="entry name" value="PPM-type-like_dom_sf"/>
</dbReference>
<organism evidence="2 3">
    <name type="scientific">Herpetosiphon gulosus</name>
    <dbReference type="NCBI Taxonomy" id="1973496"/>
    <lineage>
        <taxon>Bacteria</taxon>
        <taxon>Bacillati</taxon>
        <taxon>Chloroflexota</taxon>
        <taxon>Chloroflexia</taxon>
        <taxon>Herpetosiphonales</taxon>
        <taxon>Herpetosiphonaceae</taxon>
        <taxon>Herpetosiphon</taxon>
    </lineage>
</organism>
<dbReference type="Pfam" id="PF13672">
    <property type="entry name" value="PP2C_2"/>
    <property type="match status" value="1"/>
</dbReference>
<dbReference type="InterPro" id="IPR026870">
    <property type="entry name" value="Zinc_ribbon_dom"/>
</dbReference>
<keyword evidence="3" id="KW-1185">Reference proteome</keyword>
<protein>
    <recommendedName>
        <fullName evidence="1">PPM-type phosphatase domain-containing protein</fullName>
    </recommendedName>
</protein>
<dbReference type="SMART" id="SM00332">
    <property type="entry name" value="PP2Cc"/>
    <property type="match status" value="1"/>
</dbReference>
<evidence type="ECO:0000259" key="1">
    <source>
        <dbReference type="PROSITE" id="PS51746"/>
    </source>
</evidence>
<name>A0ABP9WW42_9CHLR</name>
<dbReference type="CDD" id="cd00143">
    <property type="entry name" value="PP2Cc"/>
    <property type="match status" value="1"/>
</dbReference>
<dbReference type="InterPro" id="IPR001932">
    <property type="entry name" value="PPM-type_phosphatase-like_dom"/>
</dbReference>
<feature type="domain" description="PPM-type phosphatase" evidence="1">
    <location>
        <begin position="182"/>
        <end position="435"/>
    </location>
</feature>
<dbReference type="Pfam" id="PF13240">
    <property type="entry name" value="Zn_Ribbon_1"/>
    <property type="match status" value="1"/>
</dbReference>
<dbReference type="PROSITE" id="PS51746">
    <property type="entry name" value="PPM_2"/>
    <property type="match status" value="1"/>
</dbReference>
<dbReference type="EMBL" id="BAABRU010000004">
    <property type="protein sequence ID" value="GAA5527429.1"/>
    <property type="molecule type" value="Genomic_DNA"/>
</dbReference>
<dbReference type="Gene3D" id="3.60.40.10">
    <property type="entry name" value="PPM-type phosphatase domain"/>
    <property type="match status" value="1"/>
</dbReference>
<evidence type="ECO:0000313" key="2">
    <source>
        <dbReference type="EMBL" id="GAA5527429.1"/>
    </source>
</evidence>
<dbReference type="SUPFAM" id="SSF81606">
    <property type="entry name" value="PP2C-like"/>
    <property type="match status" value="1"/>
</dbReference>
<comment type="caution">
    <text evidence="2">The sequence shown here is derived from an EMBL/GenBank/DDBJ whole genome shotgun (WGS) entry which is preliminary data.</text>
</comment>
<dbReference type="InterPro" id="IPR015655">
    <property type="entry name" value="PP2C"/>
</dbReference>
<reference evidence="2 3" key="1">
    <citation type="submission" date="2024-02" db="EMBL/GenBank/DDBJ databases">
        <title>Herpetosiphon gulosus NBRC 112829.</title>
        <authorList>
            <person name="Ichikawa N."/>
            <person name="Katano-Makiyama Y."/>
            <person name="Hidaka K."/>
        </authorList>
    </citation>
    <scope>NUCLEOTIDE SEQUENCE [LARGE SCALE GENOMIC DNA]</scope>
    <source>
        <strain evidence="2 3">NBRC 112829</strain>
    </source>
</reference>